<gene>
    <name evidence="1" type="ORF">PoB_006470200</name>
</gene>
<organism evidence="1 2">
    <name type="scientific">Plakobranchus ocellatus</name>
    <dbReference type="NCBI Taxonomy" id="259542"/>
    <lineage>
        <taxon>Eukaryota</taxon>
        <taxon>Metazoa</taxon>
        <taxon>Spiralia</taxon>
        <taxon>Lophotrochozoa</taxon>
        <taxon>Mollusca</taxon>
        <taxon>Gastropoda</taxon>
        <taxon>Heterobranchia</taxon>
        <taxon>Euthyneura</taxon>
        <taxon>Panpulmonata</taxon>
        <taxon>Sacoglossa</taxon>
        <taxon>Placobranchoidea</taxon>
        <taxon>Plakobranchidae</taxon>
        <taxon>Plakobranchus</taxon>
    </lineage>
</organism>
<name>A0AAV4D1X8_9GAST</name>
<comment type="caution">
    <text evidence="1">The sequence shown here is derived from an EMBL/GenBank/DDBJ whole genome shotgun (WGS) entry which is preliminary data.</text>
</comment>
<sequence>MISSVVPFRCRHAQRSSCPLSQGLRSGRRRTHHHRHVRILRASRTFHVPNDDILGGVWDAQHFYFTTQVRCPQAATLWCRSISASSFHHSADFLRQVPCAPQHLHIRCPASRDSWTTISPLRITTWRSLVPFGSPSAAQFVTTVTALFRSPAEAFHPLFHSGGYPSPLKQDLRELHYLLSHPIVAP</sequence>
<dbReference type="EMBL" id="BLXT01007309">
    <property type="protein sequence ID" value="GFO38197.1"/>
    <property type="molecule type" value="Genomic_DNA"/>
</dbReference>
<reference evidence="1 2" key="1">
    <citation type="journal article" date="2021" name="Elife">
        <title>Chloroplast acquisition without the gene transfer in kleptoplastic sea slugs, Plakobranchus ocellatus.</title>
        <authorList>
            <person name="Maeda T."/>
            <person name="Takahashi S."/>
            <person name="Yoshida T."/>
            <person name="Shimamura S."/>
            <person name="Takaki Y."/>
            <person name="Nagai Y."/>
            <person name="Toyoda A."/>
            <person name="Suzuki Y."/>
            <person name="Arimoto A."/>
            <person name="Ishii H."/>
            <person name="Satoh N."/>
            <person name="Nishiyama T."/>
            <person name="Hasebe M."/>
            <person name="Maruyama T."/>
            <person name="Minagawa J."/>
            <person name="Obokata J."/>
            <person name="Shigenobu S."/>
        </authorList>
    </citation>
    <scope>NUCLEOTIDE SEQUENCE [LARGE SCALE GENOMIC DNA]</scope>
</reference>
<dbReference type="Proteomes" id="UP000735302">
    <property type="component" value="Unassembled WGS sequence"/>
</dbReference>
<keyword evidence="2" id="KW-1185">Reference proteome</keyword>
<dbReference type="AlphaFoldDB" id="A0AAV4D1X8"/>
<evidence type="ECO:0000313" key="1">
    <source>
        <dbReference type="EMBL" id="GFO38197.1"/>
    </source>
</evidence>
<evidence type="ECO:0000313" key="2">
    <source>
        <dbReference type="Proteomes" id="UP000735302"/>
    </source>
</evidence>
<accession>A0AAV4D1X8</accession>
<protein>
    <submittedName>
        <fullName evidence="1">Uncharacterized protein</fullName>
    </submittedName>
</protein>
<proteinExistence type="predicted"/>